<feature type="chain" id="PRO_5001643376" evidence="1">
    <location>
        <begin position="26"/>
        <end position="112"/>
    </location>
</feature>
<reference evidence="3" key="1">
    <citation type="journal article" date="2014" name="Proc. Natl. Acad. Sci. U.S.A.">
        <title>Extensive sampling of basidiomycete genomes demonstrates inadequacy of the white-rot/brown-rot paradigm for wood decay fungi.</title>
        <authorList>
            <person name="Riley R."/>
            <person name="Salamov A.A."/>
            <person name="Brown D.W."/>
            <person name="Nagy L.G."/>
            <person name="Floudas D."/>
            <person name="Held B.W."/>
            <person name="Levasseur A."/>
            <person name="Lombard V."/>
            <person name="Morin E."/>
            <person name="Otillar R."/>
            <person name="Lindquist E.A."/>
            <person name="Sun H."/>
            <person name="LaButti K.M."/>
            <person name="Schmutz J."/>
            <person name="Jabbour D."/>
            <person name="Luo H."/>
            <person name="Baker S.E."/>
            <person name="Pisabarro A.G."/>
            <person name="Walton J.D."/>
            <person name="Blanchette R.A."/>
            <person name="Henrissat B."/>
            <person name="Martin F."/>
            <person name="Cullen D."/>
            <person name="Hibbett D.S."/>
            <person name="Grigoriev I.V."/>
        </authorList>
    </citation>
    <scope>NUCLEOTIDE SEQUENCE [LARGE SCALE GENOMIC DNA]</scope>
    <source>
        <strain evidence="3">MUCL 33604</strain>
    </source>
</reference>
<gene>
    <name evidence="2" type="ORF">JAAARDRAFT_331682</name>
</gene>
<name>A0A067PPY1_9AGAM</name>
<evidence type="ECO:0000313" key="3">
    <source>
        <dbReference type="Proteomes" id="UP000027265"/>
    </source>
</evidence>
<keyword evidence="1" id="KW-0732">Signal</keyword>
<dbReference type="HOGENOM" id="CLU_2146232_0_0_1"/>
<keyword evidence="3" id="KW-1185">Reference proteome</keyword>
<feature type="signal peptide" evidence="1">
    <location>
        <begin position="1"/>
        <end position="25"/>
    </location>
</feature>
<protein>
    <submittedName>
        <fullName evidence="2">Uncharacterized protein</fullName>
    </submittedName>
</protein>
<dbReference type="Proteomes" id="UP000027265">
    <property type="component" value="Unassembled WGS sequence"/>
</dbReference>
<evidence type="ECO:0000256" key="1">
    <source>
        <dbReference type="SAM" id="SignalP"/>
    </source>
</evidence>
<organism evidence="2 3">
    <name type="scientific">Jaapia argillacea MUCL 33604</name>
    <dbReference type="NCBI Taxonomy" id="933084"/>
    <lineage>
        <taxon>Eukaryota</taxon>
        <taxon>Fungi</taxon>
        <taxon>Dikarya</taxon>
        <taxon>Basidiomycota</taxon>
        <taxon>Agaricomycotina</taxon>
        <taxon>Agaricomycetes</taxon>
        <taxon>Agaricomycetidae</taxon>
        <taxon>Jaapiales</taxon>
        <taxon>Jaapiaceae</taxon>
        <taxon>Jaapia</taxon>
    </lineage>
</organism>
<dbReference type="AlphaFoldDB" id="A0A067PPY1"/>
<proteinExistence type="predicted"/>
<dbReference type="EMBL" id="KL197724">
    <property type="protein sequence ID" value="KDQ55865.1"/>
    <property type="molecule type" value="Genomic_DNA"/>
</dbReference>
<dbReference type="InParanoid" id="A0A067PPY1"/>
<accession>A0A067PPY1</accession>
<sequence length="112" mass="12748">MAPPSSSTPQLCNLFLGALFRWCFSLQSSHPIPPQQVSIVTTSYVSFSFSLYSVSLQSDSIRTVQSSIHPPFVCFLFHFLLYHAFDFYRTMLPFSCAMDPILHSLPCAYFLH</sequence>
<evidence type="ECO:0000313" key="2">
    <source>
        <dbReference type="EMBL" id="KDQ55865.1"/>
    </source>
</evidence>